<comment type="caution">
    <text evidence="2">The sequence shown here is derived from an EMBL/GenBank/DDBJ whole genome shotgun (WGS) entry which is preliminary data.</text>
</comment>
<gene>
    <name evidence="2" type="ORF">FCALED_LOCUS9510</name>
</gene>
<organism evidence="2 3">
    <name type="scientific">Funneliformis caledonium</name>
    <dbReference type="NCBI Taxonomy" id="1117310"/>
    <lineage>
        <taxon>Eukaryota</taxon>
        <taxon>Fungi</taxon>
        <taxon>Fungi incertae sedis</taxon>
        <taxon>Mucoromycota</taxon>
        <taxon>Glomeromycotina</taxon>
        <taxon>Glomeromycetes</taxon>
        <taxon>Glomerales</taxon>
        <taxon>Glomeraceae</taxon>
        <taxon>Funneliformis</taxon>
    </lineage>
</organism>
<sequence length="77" mass="8848">MNSLEQFHHALYTFEKAKKEKEITGSSEEVESPILNMDFDFPDVPPPINTQSEASKADSDRGFQENEEQFTYRYGGI</sequence>
<dbReference type="Proteomes" id="UP000789570">
    <property type="component" value="Unassembled WGS sequence"/>
</dbReference>
<dbReference type="AlphaFoldDB" id="A0A9N9D1U4"/>
<proteinExistence type="predicted"/>
<reference evidence="2" key="1">
    <citation type="submission" date="2021-06" db="EMBL/GenBank/DDBJ databases">
        <authorList>
            <person name="Kallberg Y."/>
            <person name="Tangrot J."/>
            <person name="Rosling A."/>
        </authorList>
    </citation>
    <scope>NUCLEOTIDE SEQUENCE</scope>
    <source>
        <strain evidence="2">UK204</strain>
    </source>
</reference>
<evidence type="ECO:0000313" key="3">
    <source>
        <dbReference type="Proteomes" id="UP000789570"/>
    </source>
</evidence>
<evidence type="ECO:0000256" key="1">
    <source>
        <dbReference type="SAM" id="MobiDB-lite"/>
    </source>
</evidence>
<evidence type="ECO:0000313" key="2">
    <source>
        <dbReference type="EMBL" id="CAG8620140.1"/>
    </source>
</evidence>
<protein>
    <submittedName>
        <fullName evidence="2">14945_t:CDS:1</fullName>
    </submittedName>
</protein>
<feature type="compositionally biased region" description="Basic and acidic residues" evidence="1">
    <location>
        <begin position="55"/>
        <end position="64"/>
    </location>
</feature>
<name>A0A9N9D1U4_9GLOM</name>
<feature type="region of interest" description="Disordered" evidence="1">
    <location>
        <begin position="44"/>
        <end position="77"/>
    </location>
</feature>
<dbReference type="EMBL" id="CAJVPQ010003177">
    <property type="protein sequence ID" value="CAG8620140.1"/>
    <property type="molecule type" value="Genomic_DNA"/>
</dbReference>
<accession>A0A9N9D1U4</accession>
<dbReference type="OrthoDB" id="2400956at2759"/>
<keyword evidence="3" id="KW-1185">Reference proteome</keyword>